<gene>
    <name evidence="1" type="ORF">GCM10023196_002190</name>
</gene>
<dbReference type="Proteomes" id="UP001501442">
    <property type="component" value="Unassembled WGS sequence"/>
</dbReference>
<proteinExistence type="predicted"/>
<organism evidence="1 2">
    <name type="scientific">Actinoallomurus vinaceus</name>
    <dbReference type="NCBI Taxonomy" id="1080074"/>
    <lineage>
        <taxon>Bacteria</taxon>
        <taxon>Bacillati</taxon>
        <taxon>Actinomycetota</taxon>
        <taxon>Actinomycetes</taxon>
        <taxon>Streptosporangiales</taxon>
        <taxon>Thermomonosporaceae</taxon>
        <taxon>Actinoallomurus</taxon>
    </lineage>
</organism>
<protein>
    <submittedName>
        <fullName evidence="1">Uncharacterized protein</fullName>
    </submittedName>
</protein>
<evidence type="ECO:0000313" key="2">
    <source>
        <dbReference type="Proteomes" id="UP001501442"/>
    </source>
</evidence>
<dbReference type="EMBL" id="BAABHK010000001">
    <property type="protein sequence ID" value="GAA4619982.1"/>
    <property type="molecule type" value="Genomic_DNA"/>
</dbReference>
<comment type="caution">
    <text evidence="1">The sequence shown here is derived from an EMBL/GenBank/DDBJ whole genome shotgun (WGS) entry which is preliminary data.</text>
</comment>
<name>A0ABP8U0W5_9ACTN</name>
<keyword evidence="2" id="KW-1185">Reference proteome</keyword>
<sequence>MTGEGTRPEAPGDAHTVADGLARACRTERLSAEALSPTREQHEREIRLLTDLVRELVGFGFQVGMSDAGPAVFIRSATGRLVVVIAVSGDYFEWKSGDDGHLVTDPAGAAAAIAAQVWTRAGEACAARRPGSPGGAP</sequence>
<reference evidence="2" key="1">
    <citation type="journal article" date="2019" name="Int. J. Syst. Evol. Microbiol.">
        <title>The Global Catalogue of Microorganisms (GCM) 10K type strain sequencing project: providing services to taxonomists for standard genome sequencing and annotation.</title>
        <authorList>
            <consortium name="The Broad Institute Genomics Platform"/>
            <consortium name="The Broad Institute Genome Sequencing Center for Infectious Disease"/>
            <person name="Wu L."/>
            <person name="Ma J."/>
        </authorList>
    </citation>
    <scope>NUCLEOTIDE SEQUENCE [LARGE SCALE GENOMIC DNA]</scope>
    <source>
        <strain evidence="2">JCM 17939</strain>
    </source>
</reference>
<accession>A0ABP8U0W5</accession>
<evidence type="ECO:0000313" key="1">
    <source>
        <dbReference type="EMBL" id="GAA4619982.1"/>
    </source>
</evidence>